<accession>A0AAD5QB85</accession>
<sequence length="170" mass="19465">MHHDVVLKQDDYELGCDAQTAFREHQPGQRLKDLCPERRSTPSGATGEHLDRCNGTLSRRCQCNLIPASRQQRKAACSQIDNEEVDRTGQGVAGSSCRTVQTCRRLTTTSSDRWREHFPSRKKFQDVNHLRRGLTQLSSNPRMTSDERGIDLLPDRWQKCVRLMTDTLNV</sequence>
<dbReference type="Proteomes" id="UP001196413">
    <property type="component" value="Unassembled WGS sequence"/>
</dbReference>
<evidence type="ECO:0000313" key="3">
    <source>
        <dbReference type="Proteomes" id="UP001196413"/>
    </source>
</evidence>
<organism evidence="2 3">
    <name type="scientific">Parelaphostrongylus tenuis</name>
    <name type="common">Meningeal worm</name>
    <dbReference type="NCBI Taxonomy" id="148309"/>
    <lineage>
        <taxon>Eukaryota</taxon>
        <taxon>Metazoa</taxon>
        <taxon>Ecdysozoa</taxon>
        <taxon>Nematoda</taxon>
        <taxon>Chromadorea</taxon>
        <taxon>Rhabditida</taxon>
        <taxon>Rhabditina</taxon>
        <taxon>Rhabditomorpha</taxon>
        <taxon>Strongyloidea</taxon>
        <taxon>Metastrongylidae</taxon>
        <taxon>Parelaphostrongylus</taxon>
    </lineage>
</organism>
<evidence type="ECO:0000256" key="1">
    <source>
        <dbReference type="SAM" id="MobiDB-lite"/>
    </source>
</evidence>
<proteinExistence type="predicted"/>
<dbReference type="EMBL" id="JAHQIW010000011">
    <property type="protein sequence ID" value="KAJ1345538.1"/>
    <property type="molecule type" value="Genomic_DNA"/>
</dbReference>
<gene>
    <name evidence="2" type="ORF">KIN20_000097</name>
</gene>
<protein>
    <submittedName>
        <fullName evidence="2">Uncharacterized protein</fullName>
    </submittedName>
</protein>
<keyword evidence="3" id="KW-1185">Reference proteome</keyword>
<dbReference type="AlphaFoldDB" id="A0AAD5QB85"/>
<comment type="caution">
    <text evidence="2">The sequence shown here is derived from an EMBL/GenBank/DDBJ whole genome shotgun (WGS) entry which is preliminary data.</text>
</comment>
<reference evidence="2" key="1">
    <citation type="submission" date="2021-06" db="EMBL/GenBank/DDBJ databases">
        <title>Parelaphostrongylus tenuis whole genome reference sequence.</title>
        <authorList>
            <person name="Garwood T.J."/>
            <person name="Larsen P.A."/>
            <person name="Fountain-Jones N.M."/>
            <person name="Garbe J.R."/>
            <person name="Macchietto M.G."/>
            <person name="Kania S.A."/>
            <person name="Gerhold R.W."/>
            <person name="Richards J.E."/>
            <person name="Wolf T.M."/>
        </authorList>
    </citation>
    <scope>NUCLEOTIDE SEQUENCE</scope>
    <source>
        <strain evidence="2">MNPRO001-30</strain>
        <tissue evidence="2">Meninges</tissue>
    </source>
</reference>
<name>A0AAD5QB85_PARTN</name>
<evidence type="ECO:0000313" key="2">
    <source>
        <dbReference type="EMBL" id="KAJ1345538.1"/>
    </source>
</evidence>
<feature type="region of interest" description="Disordered" evidence="1">
    <location>
        <begin position="27"/>
        <end position="48"/>
    </location>
</feature>
<feature type="compositionally biased region" description="Basic and acidic residues" evidence="1">
    <location>
        <begin position="27"/>
        <end position="40"/>
    </location>
</feature>